<gene>
    <name evidence="3" type="ORF">PQR03_12230</name>
</gene>
<name>A0ABW9BED4_9BURK</name>
<keyword evidence="4" id="KW-1185">Reference proteome</keyword>
<feature type="chain" id="PRO_5046520909" description="Secreted protein" evidence="2">
    <location>
        <begin position="42"/>
        <end position="268"/>
    </location>
</feature>
<feature type="signal peptide" evidence="2">
    <location>
        <begin position="1"/>
        <end position="41"/>
    </location>
</feature>
<evidence type="ECO:0008006" key="5">
    <source>
        <dbReference type="Google" id="ProtNLM"/>
    </source>
</evidence>
<feature type="region of interest" description="Disordered" evidence="1">
    <location>
        <begin position="1"/>
        <end position="22"/>
    </location>
</feature>
<evidence type="ECO:0000256" key="1">
    <source>
        <dbReference type="SAM" id="MobiDB-lite"/>
    </source>
</evidence>
<keyword evidence="2" id="KW-0732">Signal</keyword>
<evidence type="ECO:0000313" key="3">
    <source>
        <dbReference type="EMBL" id="MFM0238901.1"/>
    </source>
</evidence>
<feature type="compositionally biased region" description="Polar residues" evidence="1">
    <location>
        <begin position="1"/>
        <end position="17"/>
    </location>
</feature>
<evidence type="ECO:0000313" key="4">
    <source>
        <dbReference type="Proteomes" id="UP001629274"/>
    </source>
</evidence>
<protein>
    <recommendedName>
        <fullName evidence="5">Secreted protein</fullName>
    </recommendedName>
</protein>
<sequence length="268" mass="27366">MASDRFNPTGSRHTLASRTAPTTKVARAAALALCLVTFACAAQTPPLQGPGTPVPPPLAGAPAGAMPAVAPPPPPPPAPLAMQQQPVVATGTVSRFVINPEGDVDGFLLSDGSLVHFPPHMSAQLVSVVHAGDTVQIAGFRGSAGNVTAQQITNQRTSQQVVDQPPPVNAMRLPPTLRGAGLVKLSVKGTVARVTTAPGGEPDGVMLSNGTVIKMPPPQAQQFASLMRPDAVVAASGYGTRNQFGEALQATAFGTPGNVTQLYNDMPN</sequence>
<proteinExistence type="predicted"/>
<accession>A0ABW9BED4</accession>
<reference evidence="3 4" key="1">
    <citation type="journal article" date="2024" name="Chem. Sci.">
        <title>Discovery of megapolipeptins by genome mining of a Burkholderiales bacteria collection.</title>
        <authorList>
            <person name="Paulo B.S."/>
            <person name="Recchia M.J.J."/>
            <person name="Lee S."/>
            <person name="Fergusson C.H."/>
            <person name="Romanowski S.B."/>
            <person name="Hernandez A."/>
            <person name="Krull N."/>
            <person name="Liu D.Y."/>
            <person name="Cavanagh H."/>
            <person name="Bos A."/>
            <person name="Gray C.A."/>
            <person name="Murphy B.T."/>
            <person name="Linington R.G."/>
            <person name="Eustaquio A.S."/>
        </authorList>
    </citation>
    <scope>NUCLEOTIDE SEQUENCE [LARGE SCALE GENOMIC DNA]</scope>
    <source>
        <strain evidence="3 4">RL17-351-BIE-A</strain>
    </source>
</reference>
<dbReference type="EMBL" id="JAQQDR010000004">
    <property type="protein sequence ID" value="MFM0238901.1"/>
    <property type="molecule type" value="Genomic_DNA"/>
</dbReference>
<dbReference type="RefSeq" id="WP_408258792.1">
    <property type="nucleotide sequence ID" value="NZ_JAQQCK010000002.1"/>
</dbReference>
<dbReference type="Proteomes" id="UP001629274">
    <property type="component" value="Unassembled WGS sequence"/>
</dbReference>
<organism evidence="3 4">
    <name type="scientific">Paraburkholderia phytofirmans</name>
    <dbReference type="NCBI Taxonomy" id="261302"/>
    <lineage>
        <taxon>Bacteria</taxon>
        <taxon>Pseudomonadati</taxon>
        <taxon>Pseudomonadota</taxon>
        <taxon>Betaproteobacteria</taxon>
        <taxon>Burkholderiales</taxon>
        <taxon>Burkholderiaceae</taxon>
        <taxon>Paraburkholderia</taxon>
    </lineage>
</organism>
<comment type="caution">
    <text evidence="3">The sequence shown here is derived from an EMBL/GenBank/DDBJ whole genome shotgun (WGS) entry which is preliminary data.</text>
</comment>
<evidence type="ECO:0000256" key="2">
    <source>
        <dbReference type="SAM" id="SignalP"/>
    </source>
</evidence>